<keyword evidence="4" id="KW-1185">Reference proteome</keyword>
<organism evidence="3 4">
    <name type="scientific">Pseudo-nitzschia multistriata</name>
    <dbReference type="NCBI Taxonomy" id="183589"/>
    <lineage>
        <taxon>Eukaryota</taxon>
        <taxon>Sar</taxon>
        <taxon>Stramenopiles</taxon>
        <taxon>Ochrophyta</taxon>
        <taxon>Bacillariophyta</taxon>
        <taxon>Bacillariophyceae</taxon>
        <taxon>Bacillariophycidae</taxon>
        <taxon>Bacillariales</taxon>
        <taxon>Bacillariaceae</taxon>
        <taxon>Pseudo-nitzschia</taxon>
    </lineage>
</organism>
<feature type="compositionally biased region" description="Low complexity" evidence="1">
    <location>
        <begin position="60"/>
        <end position="74"/>
    </location>
</feature>
<dbReference type="EMBL" id="CAACVS010000225">
    <property type="protein sequence ID" value="VEU39573.1"/>
    <property type="molecule type" value="Genomic_DNA"/>
</dbReference>
<evidence type="ECO:0000259" key="2">
    <source>
        <dbReference type="Pfam" id="PF12680"/>
    </source>
</evidence>
<dbReference type="PANTHER" id="PTHR33698">
    <property type="entry name" value="NUCLEAR TRANSPORT FACTOR 2 (NTF2)-LIKE PROTEIN"/>
    <property type="match status" value="1"/>
</dbReference>
<dbReference type="PANTHER" id="PTHR33698:SF3">
    <property type="entry name" value="OS09G0266000 PROTEIN"/>
    <property type="match status" value="1"/>
</dbReference>
<dbReference type="SUPFAM" id="SSF54427">
    <property type="entry name" value="NTF2-like"/>
    <property type="match status" value="1"/>
</dbReference>
<proteinExistence type="predicted"/>
<dbReference type="Pfam" id="PF12680">
    <property type="entry name" value="SnoaL_2"/>
    <property type="match status" value="1"/>
</dbReference>
<reference evidence="3 4" key="1">
    <citation type="submission" date="2019-01" db="EMBL/GenBank/DDBJ databases">
        <authorList>
            <person name="Ferrante I. M."/>
        </authorList>
    </citation>
    <scope>NUCLEOTIDE SEQUENCE [LARGE SCALE GENOMIC DNA]</scope>
    <source>
        <strain evidence="3 4">B856</strain>
    </source>
</reference>
<evidence type="ECO:0000313" key="3">
    <source>
        <dbReference type="EMBL" id="VEU39573.1"/>
    </source>
</evidence>
<name>A0A448ZC09_9STRA</name>
<gene>
    <name evidence="3" type="ORF">PSNMU_V1.4_AUG-EV-PASAV3_0065100</name>
</gene>
<feature type="domain" description="SnoaL-like" evidence="2">
    <location>
        <begin position="81"/>
        <end position="186"/>
    </location>
</feature>
<dbReference type="OrthoDB" id="201750at2759"/>
<protein>
    <recommendedName>
        <fullName evidence="2">SnoaL-like domain-containing protein</fullName>
    </recommendedName>
</protein>
<accession>A0A448ZC09</accession>
<evidence type="ECO:0000256" key="1">
    <source>
        <dbReference type="SAM" id="MobiDB-lite"/>
    </source>
</evidence>
<dbReference type="InterPro" id="IPR037401">
    <property type="entry name" value="SnoaL-like"/>
</dbReference>
<dbReference type="AlphaFoldDB" id="A0A448ZC09"/>
<dbReference type="InterPro" id="IPR032710">
    <property type="entry name" value="NTF2-like_dom_sf"/>
</dbReference>
<evidence type="ECO:0000313" key="4">
    <source>
        <dbReference type="Proteomes" id="UP000291116"/>
    </source>
</evidence>
<dbReference type="Proteomes" id="UP000291116">
    <property type="component" value="Unassembled WGS sequence"/>
</dbReference>
<dbReference type="Gene3D" id="3.10.450.50">
    <property type="match status" value="1"/>
</dbReference>
<sequence length="313" mass="32833">MRVLPVCGGRTVATAVVLLLSMRAMESWSFVFALSLSPNQPRAGVSLSAASGAPRDKGSSSRSSSSNNNNNNDKNSGCSIVERCYAAWNRRDMKAAAACFAPSFLYDDGLFLGSLRKDRALLERRFGASAELLPPGSVVVVDHLAVCPTTGNTGTEWHAEDPSGRALPRTRGCSFYTMDPETGLIASGFKHHLRKNAEALPPSCQIVLDGVANDPARGTAGVRGHLEANGIALPNLRGCSMYTTTPANVGVGVGVGVVANETQSPGTNTTEDPPPLLLKTGFDVTEAPVKIPGAAQDLLASVVPPDLLFGLFR</sequence>
<feature type="region of interest" description="Disordered" evidence="1">
    <location>
        <begin position="45"/>
        <end position="74"/>
    </location>
</feature>